<reference evidence="1 2" key="1">
    <citation type="submission" date="2019-05" db="EMBL/GenBank/DDBJ databases">
        <authorList>
            <consortium name="Science for Life Laboratories"/>
        </authorList>
    </citation>
    <scope>NUCLEOTIDE SEQUENCE [LARGE SCALE GENOMIC DNA]</scope>
    <source>
        <strain evidence="1">Soil9</strain>
    </source>
</reference>
<gene>
    <name evidence="1" type="ORF">SOIL9_43630</name>
</gene>
<sequence length="47" mass="5130">MERPNIGPHETCLLLAGSNHVFHVMERDLDGSAIMPSKVDLGRAGTR</sequence>
<name>A0A6P2CWI9_9BACT</name>
<evidence type="ECO:0000313" key="2">
    <source>
        <dbReference type="Proteomes" id="UP000464178"/>
    </source>
</evidence>
<dbReference type="KEGG" id="gms:SOIL9_43630"/>
<organism evidence="1 2">
    <name type="scientific">Gemmata massiliana</name>
    <dbReference type="NCBI Taxonomy" id="1210884"/>
    <lineage>
        <taxon>Bacteria</taxon>
        <taxon>Pseudomonadati</taxon>
        <taxon>Planctomycetota</taxon>
        <taxon>Planctomycetia</taxon>
        <taxon>Gemmatales</taxon>
        <taxon>Gemmataceae</taxon>
        <taxon>Gemmata</taxon>
    </lineage>
</organism>
<dbReference type="Proteomes" id="UP000464178">
    <property type="component" value="Chromosome"/>
</dbReference>
<keyword evidence="2" id="KW-1185">Reference proteome</keyword>
<dbReference type="AlphaFoldDB" id="A0A6P2CWI9"/>
<protein>
    <submittedName>
        <fullName evidence="1">Uncharacterized protein</fullName>
    </submittedName>
</protein>
<accession>A0A6P2CWI9</accession>
<proteinExistence type="predicted"/>
<dbReference type="EMBL" id="LR593886">
    <property type="protein sequence ID" value="VTR93351.1"/>
    <property type="molecule type" value="Genomic_DNA"/>
</dbReference>
<evidence type="ECO:0000313" key="1">
    <source>
        <dbReference type="EMBL" id="VTR93351.1"/>
    </source>
</evidence>